<comment type="similarity">
    <text evidence="2">Belongs to the UPF0702 family.</text>
</comment>
<gene>
    <name evidence="10" type="ORF">AWH56_019030</name>
</gene>
<dbReference type="Pfam" id="PF20730">
    <property type="entry name" value="YetF_N"/>
    <property type="match status" value="1"/>
</dbReference>
<dbReference type="Pfam" id="PF04239">
    <property type="entry name" value="DUF421"/>
    <property type="match status" value="1"/>
</dbReference>
<keyword evidence="3" id="KW-1003">Cell membrane</keyword>
<comment type="subcellular location">
    <subcellularLocation>
        <location evidence="1">Cell membrane</location>
        <topology evidence="1">Multi-pass membrane protein</topology>
    </subcellularLocation>
</comment>
<evidence type="ECO:0000256" key="7">
    <source>
        <dbReference type="SAM" id="Phobius"/>
    </source>
</evidence>
<reference evidence="10 11" key="2">
    <citation type="journal article" date="2019" name="Int. J. Syst. Evol. Microbiol.">
        <title>Anaerobacillus isosaccharinicus sp. nov., an alkaliphilic bacterium which degrades isosaccharinic acid.</title>
        <authorList>
            <person name="Bassil N.M."/>
            <person name="Lloyd J.R."/>
        </authorList>
    </citation>
    <scope>NUCLEOTIDE SEQUENCE [LARGE SCALE GENOMIC DNA]</scope>
    <source>
        <strain evidence="10 11">NB2006</strain>
    </source>
</reference>
<keyword evidence="11" id="KW-1185">Reference proteome</keyword>
<dbReference type="Proteomes" id="UP000180175">
    <property type="component" value="Chromosome"/>
</dbReference>
<feature type="domain" description="YetF C-terminal" evidence="8">
    <location>
        <begin position="91"/>
        <end position="222"/>
    </location>
</feature>
<evidence type="ECO:0000259" key="8">
    <source>
        <dbReference type="Pfam" id="PF04239"/>
    </source>
</evidence>
<feature type="domain" description="YetF-like N-terminal transmembrane" evidence="9">
    <location>
        <begin position="17"/>
        <end position="88"/>
    </location>
</feature>
<accession>A0A7S7L5J2</accession>
<dbReference type="PANTHER" id="PTHR34582:SF6">
    <property type="entry name" value="UPF0702 TRANSMEMBRANE PROTEIN YCAP"/>
    <property type="match status" value="1"/>
</dbReference>
<reference evidence="10 11" key="1">
    <citation type="journal article" date="2017" name="Genome Announc.">
        <title>Draft Genome Sequences of Four Alkaliphilic Bacteria Belonging to the Anaerobacillus Genus.</title>
        <authorList>
            <person name="Bassil N.M."/>
            <person name="Lloyd J.R."/>
        </authorList>
    </citation>
    <scope>NUCLEOTIDE SEQUENCE [LARGE SCALE GENOMIC DNA]</scope>
    <source>
        <strain evidence="10 11">NB2006</strain>
    </source>
</reference>
<dbReference type="Gene3D" id="3.30.240.20">
    <property type="entry name" value="bsu07140 like domains"/>
    <property type="match status" value="2"/>
</dbReference>
<evidence type="ECO:0000259" key="9">
    <source>
        <dbReference type="Pfam" id="PF20730"/>
    </source>
</evidence>
<dbReference type="InterPro" id="IPR023090">
    <property type="entry name" value="UPF0702_alpha/beta_dom_sf"/>
</dbReference>
<evidence type="ECO:0000256" key="2">
    <source>
        <dbReference type="ARBA" id="ARBA00006448"/>
    </source>
</evidence>
<evidence type="ECO:0000256" key="6">
    <source>
        <dbReference type="ARBA" id="ARBA00023136"/>
    </source>
</evidence>
<feature type="transmembrane region" description="Helical" evidence="7">
    <location>
        <begin position="69"/>
        <end position="90"/>
    </location>
</feature>
<keyword evidence="5 7" id="KW-1133">Transmembrane helix</keyword>
<name>A0A7S7L5J2_9BACI</name>
<dbReference type="RefSeq" id="WP_182080984.1">
    <property type="nucleotide sequence ID" value="NZ_CP063356.2"/>
</dbReference>
<evidence type="ECO:0000256" key="3">
    <source>
        <dbReference type="ARBA" id="ARBA00022475"/>
    </source>
</evidence>
<proteinExistence type="inferred from homology"/>
<evidence type="ECO:0000256" key="5">
    <source>
        <dbReference type="ARBA" id="ARBA00022989"/>
    </source>
</evidence>
<evidence type="ECO:0000256" key="1">
    <source>
        <dbReference type="ARBA" id="ARBA00004651"/>
    </source>
</evidence>
<dbReference type="KEGG" id="aia:AWH56_019030"/>
<evidence type="ECO:0000313" key="11">
    <source>
        <dbReference type="Proteomes" id="UP000180175"/>
    </source>
</evidence>
<organism evidence="10 11">
    <name type="scientific">Anaerobacillus isosaccharinicus</name>
    <dbReference type="NCBI Taxonomy" id="1532552"/>
    <lineage>
        <taxon>Bacteria</taxon>
        <taxon>Bacillati</taxon>
        <taxon>Bacillota</taxon>
        <taxon>Bacilli</taxon>
        <taxon>Bacillales</taxon>
        <taxon>Bacillaceae</taxon>
        <taxon>Anaerobacillus</taxon>
    </lineage>
</organism>
<protein>
    <submittedName>
        <fullName evidence="10">DUF421 domain-containing protein</fullName>
    </submittedName>
</protein>
<dbReference type="GO" id="GO:0005886">
    <property type="term" value="C:plasma membrane"/>
    <property type="evidence" value="ECO:0007669"/>
    <property type="project" value="UniProtKB-SubCell"/>
</dbReference>
<dbReference type="InterPro" id="IPR007353">
    <property type="entry name" value="DUF421"/>
</dbReference>
<evidence type="ECO:0000313" key="10">
    <source>
        <dbReference type="EMBL" id="QOY34798.1"/>
    </source>
</evidence>
<evidence type="ECO:0000256" key="4">
    <source>
        <dbReference type="ARBA" id="ARBA00022692"/>
    </source>
</evidence>
<feature type="transmembrane region" description="Helical" evidence="7">
    <location>
        <begin position="38"/>
        <end position="57"/>
    </location>
</feature>
<dbReference type="AlphaFoldDB" id="A0A7S7L5J2"/>
<sequence>MFEFWTGAEDLPVYAFTIRAFIVYVYIFIMIKVLGQRSMVAINPIDFLFAVIIGDVVGEPLADGSIDLAGPFAAAAVIAGLHLFLSYISLKTPRFRRVIEDEPIILIEKGKILHKELTKAKITVESLLMDMRLQDASDLNEVDYAVLESNGQISVIKKPQFQSLTPNDMQQQPPLKGYPTVLIQDGKIVKPNLKKVGTKGWLEEQLQKHGINHHSDCFLMTMDEGGQIYVSQMNKRQENIKNEIFN</sequence>
<keyword evidence="6 7" id="KW-0472">Membrane</keyword>
<dbReference type="InterPro" id="IPR048454">
    <property type="entry name" value="YetF_N"/>
</dbReference>
<keyword evidence="4 7" id="KW-0812">Transmembrane</keyword>
<dbReference type="PANTHER" id="PTHR34582">
    <property type="entry name" value="UPF0702 TRANSMEMBRANE PROTEIN YCAP"/>
    <property type="match status" value="1"/>
</dbReference>
<feature type="transmembrane region" description="Helical" evidence="7">
    <location>
        <begin position="12"/>
        <end position="31"/>
    </location>
</feature>
<dbReference type="EMBL" id="CP063356">
    <property type="protein sequence ID" value="QOY34798.1"/>
    <property type="molecule type" value="Genomic_DNA"/>
</dbReference>